<keyword evidence="10" id="KW-1185">Reference proteome</keyword>
<evidence type="ECO:0000256" key="2">
    <source>
        <dbReference type="ARBA" id="ARBA00023015"/>
    </source>
</evidence>
<evidence type="ECO:0000256" key="6">
    <source>
        <dbReference type="SAM" id="MobiDB-lite"/>
    </source>
</evidence>
<dbReference type="GO" id="GO:0016987">
    <property type="term" value="F:sigma factor activity"/>
    <property type="evidence" value="ECO:0007669"/>
    <property type="project" value="UniProtKB-KW"/>
</dbReference>
<feature type="region of interest" description="Disordered" evidence="6">
    <location>
        <begin position="135"/>
        <end position="157"/>
    </location>
</feature>
<accession>C5B1P3</accession>
<dbReference type="Pfam" id="PF04542">
    <property type="entry name" value="Sigma70_r2"/>
    <property type="match status" value="1"/>
</dbReference>
<dbReference type="Gene3D" id="1.10.10.10">
    <property type="entry name" value="Winged helix-like DNA-binding domain superfamily/Winged helix DNA-binding domain"/>
    <property type="match status" value="1"/>
</dbReference>
<feature type="compositionally biased region" description="Pro residues" evidence="6">
    <location>
        <begin position="141"/>
        <end position="151"/>
    </location>
</feature>
<evidence type="ECO:0000313" key="9">
    <source>
        <dbReference type="EMBL" id="ACS39677.1"/>
    </source>
</evidence>
<evidence type="ECO:0000256" key="4">
    <source>
        <dbReference type="ARBA" id="ARBA00023125"/>
    </source>
</evidence>
<organism evidence="9 10">
    <name type="scientific">Methylorubrum extorquens (strain ATCC 14718 / DSM 1338 / JCM 2805 / NCIMB 9133 / AM1)</name>
    <name type="common">Methylobacterium extorquens</name>
    <dbReference type="NCBI Taxonomy" id="272630"/>
    <lineage>
        <taxon>Bacteria</taxon>
        <taxon>Pseudomonadati</taxon>
        <taxon>Pseudomonadota</taxon>
        <taxon>Alphaproteobacteria</taxon>
        <taxon>Hyphomicrobiales</taxon>
        <taxon>Methylobacteriaceae</taxon>
        <taxon>Methylorubrum</taxon>
    </lineage>
</organism>
<dbReference type="Proteomes" id="UP000009081">
    <property type="component" value="Chromosome"/>
</dbReference>
<dbReference type="GO" id="GO:0003677">
    <property type="term" value="F:DNA binding"/>
    <property type="evidence" value="ECO:0007669"/>
    <property type="project" value="UniProtKB-KW"/>
</dbReference>
<evidence type="ECO:0000259" key="7">
    <source>
        <dbReference type="Pfam" id="PF04542"/>
    </source>
</evidence>
<dbReference type="NCBIfam" id="TIGR02937">
    <property type="entry name" value="sigma70-ECF"/>
    <property type="match status" value="1"/>
</dbReference>
<evidence type="ECO:0000256" key="1">
    <source>
        <dbReference type="ARBA" id="ARBA00010641"/>
    </source>
</evidence>
<feature type="domain" description="RNA polymerase sigma factor 70 region 4 type 2" evidence="8">
    <location>
        <begin position="276"/>
        <end position="326"/>
    </location>
</feature>
<sequence length="365" mass="40310">MLLHYPVSCGCRDSPGLAPGLFLPDRSTRGGTHSSCRLDADRRPAPTTTSLNDIWADMPARVRLSRHRRARVHQGFQTHLSGKTQDGQVRRRGVGFKPAPPVDPAASAPLRCVCKPWTEAPPTTSDVPRHADGICRQPPRWTMPPQTPSPRGPHVRTGCARQSAAAGITVRKSRGSLETAVRTALVEHRASFLRYLCRRLGTAEDAEDALQDFCVRALQSSDQLADCARMGAWLQRVLRSTLVDRYRRGASRNRMLMELAAVATEVTHEQEVLECECVNMCLPTLKPEFADLLRRADLLGQSHAAIARDLGLSVGNVAVRLHRARKGLREKLLSRSEMCPTGSCLPRRRDRPSRPSAANGKGRPR</sequence>
<dbReference type="PANTHER" id="PTHR43133">
    <property type="entry name" value="RNA POLYMERASE ECF-TYPE SIGMA FACTO"/>
    <property type="match status" value="1"/>
</dbReference>
<dbReference type="AlphaFoldDB" id="C5B1P3"/>
<dbReference type="SUPFAM" id="SSF88946">
    <property type="entry name" value="Sigma2 domain of RNA polymerase sigma factors"/>
    <property type="match status" value="1"/>
</dbReference>
<evidence type="ECO:0000313" key="10">
    <source>
        <dbReference type="Proteomes" id="UP000009081"/>
    </source>
</evidence>
<dbReference type="EMBL" id="CP001510">
    <property type="protein sequence ID" value="ACS39677.1"/>
    <property type="molecule type" value="Genomic_DNA"/>
</dbReference>
<dbReference type="GO" id="GO:0006352">
    <property type="term" value="P:DNA-templated transcription initiation"/>
    <property type="evidence" value="ECO:0007669"/>
    <property type="project" value="InterPro"/>
</dbReference>
<proteinExistence type="inferred from homology"/>
<dbReference type="InterPro" id="IPR014284">
    <property type="entry name" value="RNA_pol_sigma-70_dom"/>
</dbReference>
<dbReference type="Gene3D" id="1.10.1740.10">
    <property type="match status" value="1"/>
</dbReference>
<keyword evidence="3" id="KW-0731">Sigma factor</keyword>
<evidence type="ECO:0000259" key="8">
    <source>
        <dbReference type="Pfam" id="PF08281"/>
    </source>
</evidence>
<dbReference type="InterPro" id="IPR013325">
    <property type="entry name" value="RNA_pol_sigma_r2"/>
</dbReference>
<dbReference type="SUPFAM" id="SSF88659">
    <property type="entry name" value="Sigma3 and sigma4 domains of RNA polymerase sigma factors"/>
    <property type="match status" value="1"/>
</dbReference>
<comment type="similarity">
    <text evidence="1">Belongs to the sigma-70 factor family. ECF subfamily.</text>
</comment>
<dbReference type="KEGG" id="mea:Mex_1p1835"/>
<evidence type="ECO:0000256" key="5">
    <source>
        <dbReference type="ARBA" id="ARBA00023163"/>
    </source>
</evidence>
<dbReference type="STRING" id="272630.MexAM1_META1p1835"/>
<feature type="region of interest" description="Disordered" evidence="6">
    <location>
        <begin position="340"/>
        <end position="365"/>
    </location>
</feature>
<keyword evidence="4" id="KW-0238">DNA-binding</keyword>
<evidence type="ECO:0008006" key="11">
    <source>
        <dbReference type="Google" id="ProtNLM"/>
    </source>
</evidence>
<keyword evidence="2" id="KW-0805">Transcription regulation</keyword>
<gene>
    <name evidence="9" type="ordered locus">MexAM1_META1p1835</name>
</gene>
<dbReference type="InterPro" id="IPR039425">
    <property type="entry name" value="RNA_pol_sigma-70-like"/>
</dbReference>
<dbReference type="InterPro" id="IPR007627">
    <property type="entry name" value="RNA_pol_sigma70_r2"/>
</dbReference>
<feature type="region of interest" description="Disordered" evidence="6">
    <location>
        <begin position="72"/>
        <end position="91"/>
    </location>
</feature>
<dbReference type="InterPro" id="IPR036388">
    <property type="entry name" value="WH-like_DNA-bd_sf"/>
</dbReference>
<dbReference type="InterPro" id="IPR013249">
    <property type="entry name" value="RNA_pol_sigma70_r4_t2"/>
</dbReference>
<protein>
    <recommendedName>
        <fullName evidence="11">RNA polymerase sigma factor</fullName>
    </recommendedName>
</protein>
<dbReference type="InterPro" id="IPR013324">
    <property type="entry name" value="RNA_pol_sigma_r3/r4-like"/>
</dbReference>
<keyword evidence="5" id="KW-0804">Transcription</keyword>
<reference evidence="9 10" key="1">
    <citation type="journal article" date="2009" name="PLoS ONE">
        <title>Methylobacterium genome sequences: a reference blueprint to investigate microbial metabolism of C1 compounds from natural and industrial sources.</title>
        <authorList>
            <person name="Vuilleumier S."/>
            <person name="Chistoserdova L."/>
            <person name="Lee M.-C."/>
            <person name="Bringel F."/>
            <person name="Lajus A."/>
            <person name="Zhou Y."/>
            <person name="Gourion B."/>
            <person name="Barbe V."/>
            <person name="Chang J."/>
            <person name="Cruveiller S."/>
            <person name="Dossat C."/>
            <person name="Gillett W."/>
            <person name="Gruffaz C."/>
            <person name="Haugen E."/>
            <person name="Hourcade E."/>
            <person name="Levy R."/>
            <person name="Mangenot S."/>
            <person name="Muller E."/>
            <person name="Nadalig T."/>
            <person name="Pagni M."/>
            <person name="Penny C."/>
            <person name="Peyraud R."/>
            <person name="Robinson D.G."/>
            <person name="Roche D."/>
            <person name="Rouy Z."/>
            <person name="Saenampechek C."/>
            <person name="Salvignol G."/>
            <person name="Vallenet D."/>
            <person name="Wu Z."/>
            <person name="Marx C.J."/>
            <person name="Vorholt J.A."/>
            <person name="Olson M.V."/>
            <person name="Kaul R."/>
            <person name="Weissenbach J."/>
            <person name="Medigue C."/>
            <person name="Lidstrom M.E."/>
        </authorList>
    </citation>
    <scope>NUCLEOTIDE SEQUENCE [LARGE SCALE GENOMIC DNA]</scope>
    <source>
        <strain evidence="10">ATCC 14718 / DSM 1338 / JCM 2805 / NCIMB 9133 / AM1</strain>
    </source>
</reference>
<dbReference type="Pfam" id="PF08281">
    <property type="entry name" value="Sigma70_r4_2"/>
    <property type="match status" value="1"/>
</dbReference>
<dbReference type="eggNOG" id="COG1595">
    <property type="taxonomic scope" value="Bacteria"/>
</dbReference>
<feature type="domain" description="RNA polymerase sigma-70 region 2" evidence="7">
    <location>
        <begin position="188"/>
        <end position="250"/>
    </location>
</feature>
<dbReference type="PANTHER" id="PTHR43133:SF8">
    <property type="entry name" value="RNA POLYMERASE SIGMA FACTOR HI_1459-RELATED"/>
    <property type="match status" value="1"/>
</dbReference>
<feature type="compositionally biased region" description="Polar residues" evidence="6">
    <location>
        <begin position="75"/>
        <end position="87"/>
    </location>
</feature>
<feature type="region of interest" description="Disordered" evidence="6">
    <location>
        <begin position="28"/>
        <end position="50"/>
    </location>
</feature>
<name>C5B1P3_METEA</name>
<dbReference type="HOGENOM" id="CLU_758230_0_0_5"/>
<evidence type="ECO:0000256" key="3">
    <source>
        <dbReference type="ARBA" id="ARBA00023082"/>
    </source>
</evidence>